<comment type="caution">
    <text evidence="1">The sequence shown here is derived from an EMBL/GenBank/DDBJ whole genome shotgun (WGS) entry which is preliminary data.</text>
</comment>
<evidence type="ECO:0000313" key="1">
    <source>
        <dbReference type="EMBL" id="KAL3577051.1"/>
    </source>
</evidence>
<accession>A0ACC4BF86</accession>
<reference evidence="1 2" key="1">
    <citation type="journal article" date="2024" name="Plant Biotechnol. J.">
        <title>Genome and CRISPR/Cas9 system of a widespread forest tree (Populus alba) in the world.</title>
        <authorList>
            <person name="Liu Y.J."/>
            <person name="Jiang P.F."/>
            <person name="Han X.M."/>
            <person name="Li X.Y."/>
            <person name="Wang H.M."/>
            <person name="Wang Y.J."/>
            <person name="Wang X.X."/>
            <person name="Zeng Q.Y."/>
        </authorList>
    </citation>
    <scope>NUCLEOTIDE SEQUENCE [LARGE SCALE GENOMIC DNA]</scope>
    <source>
        <strain evidence="2">cv. PAL-ZL1</strain>
    </source>
</reference>
<dbReference type="Proteomes" id="UP000309997">
    <property type="component" value="Unassembled WGS sequence"/>
</dbReference>
<keyword evidence="2" id="KW-1185">Reference proteome</keyword>
<dbReference type="EMBL" id="RCHU02000011">
    <property type="protein sequence ID" value="KAL3577051.1"/>
    <property type="molecule type" value="Genomic_DNA"/>
</dbReference>
<evidence type="ECO:0000313" key="2">
    <source>
        <dbReference type="Proteomes" id="UP000309997"/>
    </source>
</evidence>
<organism evidence="1 2">
    <name type="scientific">Populus alba</name>
    <name type="common">White poplar</name>
    <dbReference type="NCBI Taxonomy" id="43335"/>
    <lineage>
        <taxon>Eukaryota</taxon>
        <taxon>Viridiplantae</taxon>
        <taxon>Streptophyta</taxon>
        <taxon>Embryophyta</taxon>
        <taxon>Tracheophyta</taxon>
        <taxon>Spermatophyta</taxon>
        <taxon>Magnoliopsida</taxon>
        <taxon>eudicotyledons</taxon>
        <taxon>Gunneridae</taxon>
        <taxon>Pentapetalae</taxon>
        <taxon>rosids</taxon>
        <taxon>fabids</taxon>
        <taxon>Malpighiales</taxon>
        <taxon>Salicaceae</taxon>
        <taxon>Saliceae</taxon>
        <taxon>Populus</taxon>
    </lineage>
</organism>
<protein>
    <submittedName>
        <fullName evidence="1">Uncharacterized protein</fullName>
    </submittedName>
</protein>
<sequence>MMEKRFHTNCGQPAFSAKCSLNSAKLIVRAFCAPTAQVDAERDNCMKRLLPRGSIKFKAMLSCGGSTSFKGAFCCFCYFQDPPICMWIATQMLQSPNPMSWDLINHCTDGYTCQALSLMLFLYYCSTDSMMLFTDFLLRNQYKLSSVGDILLELAKAIPNQFAIYTILLESNLTAASYGSDKSCPAIFPKFLRRMLHSVDHENWFAFESLSSCAVQKLIIIFCSGSFTEMAIERDEQSGGGRDPSTVAFSLLKRSPAEEVNPCCTCQFWKEGSIGEVTSLSCTYKRHLLTDGVFPVPQRYFERSLVATVWCHYRIVSHKKDLQVGFWLKI</sequence>
<proteinExistence type="predicted"/>
<gene>
    <name evidence="1" type="ORF">D5086_022334</name>
</gene>
<name>A0ACC4BF86_POPAL</name>